<proteinExistence type="predicted"/>
<name>A0A4Z1CTY7_9ACTN</name>
<sequence>MEQVLARDVMKDRDPRRYGIPDNKITSDEYRTVQRQARGWADNWFTDKDVAAWLRVGVRHDAAAALWREHGFDASSAAAWLDIRVQPASAAVFTAAGVTPPMLQTPYVMKGKALRGGNLTLKQALEHQDVTAQEVCSELVRLGLVPRQARGASRG</sequence>
<dbReference type="GeneID" id="95451800"/>
<reference evidence="1 2" key="1">
    <citation type="submission" date="2019-04" db="EMBL/GenBank/DDBJ databases">
        <title>Streptomyces sp. nov. Bv016 isolated from bark of Buahinia variegata.</title>
        <authorList>
            <person name="Kanchanasin P."/>
            <person name="Tanasupawat S."/>
            <person name="Yuki M."/>
            <person name="Kudo T."/>
        </authorList>
    </citation>
    <scope>NUCLEOTIDE SEQUENCE [LARGE SCALE GENOMIC DNA]</scope>
    <source>
        <strain evidence="1 2">Bv016</strain>
    </source>
</reference>
<comment type="caution">
    <text evidence="1">The sequence shown here is derived from an EMBL/GenBank/DDBJ whole genome shotgun (WGS) entry which is preliminary data.</text>
</comment>
<evidence type="ECO:0000313" key="2">
    <source>
        <dbReference type="Proteomes" id="UP000298159"/>
    </source>
</evidence>
<protein>
    <submittedName>
        <fullName evidence="1">Uncharacterized protein</fullName>
    </submittedName>
</protein>
<dbReference type="RefSeq" id="WP_135788813.1">
    <property type="nucleotide sequence ID" value="NZ_SRRT01000012.1"/>
</dbReference>
<keyword evidence="2" id="KW-1185">Reference proteome</keyword>
<evidence type="ECO:0000313" key="1">
    <source>
        <dbReference type="EMBL" id="TGN72317.1"/>
    </source>
</evidence>
<gene>
    <name evidence="1" type="ORF">E5083_29940</name>
</gene>
<organism evidence="1 2">
    <name type="scientific">Streptomyces bauhiniae</name>
    <dbReference type="NCBI Taxonomy" id="2340725"/>
    <lineage>
        <taxon>Bacteria</taxon>
        <taxon>Bacillati</taxon>
        <taxon>Actinomycetota</taxon>
        <taxon>Actinomycetes</taxon>
        <taxon>Kitasatosporales</taxon>
        <taxon>Streptomycetaceae</taxon>
        <taxon>Streptomyces</taxon>
    </lineage>
</organism>
<dbReference type="AlphaFoldDB" id="A0A4Z1CTY7"/>
<dbReference type="EMBL" id="SRRT01000012">
    <property type="protein sequence ID" value="TGN72317.1"/>
    <property type="molecule type" value="Genomic_DNA"/>
</dbReference>
<accession>A0A4Z1CTY7</accession>
<dbReference type="Proteomes" id="UP000298159">
    <property type="component" value="Unassembled WGS sequence"/>
</dbReference>